<evidence type="ECO:0000313" key="5">
    <source>
        <dbReference type="Proteomes" id="UP001155901"/>
    </source>
</evidence>
<dbReference type="PANTHER" id="PTHR24567">
    <property type="entry name" value="CRP FAMILY TRANSCRIPTIONAL REGULATORY PROTEIN"/>
    <property type="match status" value="1"/>
</dbReference>
<dbReference type="InterPro" id="IPR012318">
    <property type="entry name" value="HTH_CRP"/>
</dbReference>
<dbReference type="Proteomes" id="UP001162889">
    <property type="component" value="Unassembled WGS sequence"/>
</dbReference>
<dbReference type="RefSeq" id="WP_217945501.1">
    <property type="nucleotide sequence ID" value="NZ_JAHTGR010000018.1"/>
</dbReference>
<dbReference type="GO" id="GO:0005829">
    <property type="term" value="C:cytosol"/>
    <property type="evidence" value="ECO:0007669"/>
    <property type="project" value="TreeGrafter"/>
</dbReference>
<evidence type="ECO:0000259" key="1">
    <source>
        <dbReference type="PROSITE" id="PS50042"/>
    </source>
</evidence>
<evidence type="ECO:0000313" key="4">
    <source>
        <dbReference type="EMBL" id="MCP2009290.1"/>
    </source>
</evidence>
<dbReference type="Pfam" id="PF13545">
    <property type="entry name" value="HTH_Crp_2"/>
    <property type="match status" value="1"/>
</dbReference>
<dbReference type="PROSITE" id="PS50042">
    <property type="entry name" value="CNMP_BINDING_3"/>
    <property type="match status" value="1"/>
</dbReference>
<dbReference type="InterPro" id="IPR050397">
    <property type="entry name" value="Env_Response_Regulators"/>
</dbReference>
<dbReference type="SMART" id="SM00419">
    <property type="entry name" value="HTH_CRP"/>
    <property type="match status" value="1"/>
</dbReference>
<dbReference type="EMBL" id="JALJZU010000005">
    <property type="protein sequence ID" value="MCP2009290.1"/>
    <property type="molecule type" value="Genomic_DNA"/>
</dbReference>
<dbReference type="AlphaFoldDB" id="A0AA41L3Y2"/>
<dbReference type="Proteomes" id="UP001155901">
    <property type="component" value="Unassembled WGS sequence"/>
</dbReference>
<keyword evidence="6" id="KW-1185">Reference proteome</keyword>
<name>A0AA41L3Y2_9BURK</name>
<evidence type="ECO:0000313" key="6">
    <source>
        <dbReference type="Proteomes" id="UP001162889"/>
    </source>
</evidence>
<dbReference type="InterPro" id="IPR000595">
    <property type="entry name" value="cNMP-bd_dom"/>
</dbReference>
<gene>
    <name evidence="3" type="ORF">KVP70_27005</name>
    <name evidence="4" type="ORF">L1274_003003</name>
</gene>
<protein>
    <submittedName>
        <fullName evidence="4">CRP-like cAMP-binding protein</fullName>
    </submittedName>
    <submittedName>
        <fullName evidence="3">Crp/Fnr family transcriptional regulator</fullName>
    </submittedName>
</protein>
<reference evidence="4" key="2">
    <citation type="submission" date="2022-03" db="EMBL/GenBank/DDBJ databases">
        <title>Genome Encyclopedia of Bacteria and Archaea VI: Functional Genomics of Type Strains.</title>
        <authorList>
            <person name="Whitman W."/>
        </authorList>
    </citation>
    <scope>NUCLEOTIDE SEQUENCE</scope>
    <source>
        <strain evidence="4">HSC-15S17</strain>
    </source>
</reference>
<organism evidence="3 5">
    <name type="scientific">Duganella violaceipulchra</name>
    <dbReference type="NCBI Taxonomy" id="2849652"/>
    <lineage>
        <taxon>Bacteria</taxon>
        <taxon>Pseudomonadati</taxon>
        <taxon>Pseudomonadota</taxon>
        <taxon>Betaproteobacteria</taxon>
        <taxon>Burkholderiales</taxon>
        <taxon>Oxalobacteraceae</taxon>
        <taxon>Telluria group</taxon>
        <taxon>Duganella</taxon>
    </lineage>
</organism>
<dbReference type="PANTHER" id="PTHR24567:SF74">
    <property type="entry name" value="HTH-TYPE TRANSCRIPTIONAL REGULATOR ARCR"/>
    <property type="match status" value="1"/>
</dbReference>
<dbReference type="EMBL" id="JAHTGR010000018">
    <property type="protein sequence ID" value="MBV6324583.1"/>
    <property type="molecule type" value="Genomic_DNA"/>
</dbReference>
<dbReference type="PROSITE" id="PS51063">
    <property type="entry name" value="HTH_CRP_2"/>
    <property type="match status" value="1"/>
</dbReference>
<accession>A0AA41L3Y2</accession>
<proteinExistence type="predicted"/>
<dbReference type="GO" id="GO:0003700">
    <property type="term" value="F:DNA-binding transcription factor activity"/>
    <property type="evidence" value="ECO:0007669"/>
    <property type="project" value="TreeGrafter"/>
</dbReference>
<reference evidence="3" key="1">
    <citation type="submission" date="2021-07" db="EMBL/GenBank/DDBJ databases">
        <title>Characterization of violacein-producing bacteria and related species.</title>
        <authorList>
            <person name="Wilson H.S."/>
            <person name="De Leon M.E."/>
        </authorList>
    </citation>
    <scope>NUCLEOTIDE SEQUENCE</scope>
    <source>
        <strain evidence="3">HSC-15S17</strain>
    </source>
</reference>
<dbReference type="GO" id="GO:0003677">
    <property type="term" value="F:DNA binding"/>
    <property type="evidence" value="ECO:0007669"/>
    <property type="project" value="InterPro"/>
</dbReference>
<feature type="domain" description="Cyclic nucleotide-binding" evidence="1">
    <location>
        <begin position="36"/>
        <end position="105"/>
    </location>
</feature>
<sequence>MYHATHPSVSHQAVRSTQAAASAPVVSLTGAQQNDLLRALSREELISLFEHLELVPLDAGKHLFDFGDKMEYAYFPTNAIVSLQFVTEDGGASEIGVVGRDGVVGVSMYESERANCSAVVQSAGYGYRIRASVLRSAFFDGGALAQQLMRHTSALFAQLAQTVAGARHGSIEQRLCRWLLERLDRSLSNELKVTQETIANLLGVRRESITCCAGKLQEKGMIECRRGTVVVLDRDAMERHAGGCYIPV</sequence>
<comment type="caution">
    <text evidence="3">The sequence shown here is derived from an EMBL/GenBank/DDBJ whole genome shotgun (WGS) entry which is preliminary data.</text>
</comment>
<dbReference type="SMART" id="SM00100">
    <property type="entry name" value="cNMP"/>
    <property type="match status" value="1"/>
</dbReference>
<feature type="domain" description="HTH crp-type" evidence="2">
    <location>
        <begin position="169"/>
        <end position="235"/>
    </location>
</feature>
<evidence type="ECO:0000313" key="3">
    <source>
        <dbReference type="EMBL" id="MBV6324583.1"/>
    </source>
</evidence>
<evidence type="ECO:0000259" key="2">
    <source>
        <dbReference type="PROSITE" id="PS51063"/>
    </source>
</evidence>